<accession>M6W2J5</accession>
<dbReference type="EMBL" id="AKWF02000057">
    <property type="protein sequence ID" value="EMO63335.1"/>
    <property type="molecule type" value="Genomic_DNA"/>
</dbReference>
<name>M6W2J5_LEPBO</name>
<evidence type="ECO:0000313" key="1">
    <source>
        <dbReference type="EMBL" id="EMO63335.1"/>
    </source>
</evidence>
<proteinExistence type="predicted"/>
<protein>
    <submittedName>
        <fullName evidence="1">Uncharacterized protein</fullName>
    </submittedName>
</protein>
<organism evidence="1 2">
    <name type="scientific">Leptospira borgpetersenii serovar Pomona str. 200901868</name>
    <dbReference type="NCBI Taxonomy" id="1192866"/>
    <lineage>
        <taxon>Bacteria</taxon>
        <taxon>Pseudomonadati</taxon>
        <taxon>Spirochaetota</taxon>
        <taxon>Spirochaetia</taxon>
        <taxon>Leptospirales</taxon>
        <taxon>Leptospiraceae</taxon>
        <taxon>Leptospira</taxon>
    </lineage>
</organism>
<reference evidence="1 2" key="1">
    <citation type="submission" date="2013-01" db="EMBL/GenBank/DDBJ databases">
        <authorList>
            <person name="Harkins D.M."/>
            <person name="Durkin A.S."/>
            <person name="Brinkac L.M."/>
            <person name="Haft D.H."/>
            <person name="Selengut J.D."/>
            <person name="Sanka R."/>
            <person name="DePew J."/>
            <person name="Purushe J."/>
            <person name="Picardeau M."/>
            <person name="Werts C."/>
            <person name="Goarant C."/>
            <person name="Vinetz J.M."/>
            <person name="Sutton G.G."/>
            <person name="Nierman W.C."/>
            <person name="Fouts D.E."/>
        </authorList>
    </citation>
    <scope>NUCLEOTIDE SEQUENCE [LARGE SCALE GENOMIC DNA]</scope>
    <source>
        <strain evidence="1 2">200901868</strain>
    </source>
</reference>
<sequence>MRSSHKSFSLLQTNHANQCLIFHTLETAIKAKSMIFSINQNWKVTFYSLRIFKQLN</sequence>
<gene>
    <name evidence="1" type="ORF">LEP1GSC133_2256</name>
</gene>
<dbReference type="Proteomes" id="UP000012159">
    <property type="component" value="Unassembled WGS sequence"/>
</dbReference>
<comment type="caution">
    <text evidence="1">The sequence shown here is derived from an EMBL/GenBank/DDBJ whole genome shotgun (WGS) entry which is preliminary data.</text>
</comment>
<evidence type="ECO:0000313" key="2">
    <source>
        <dbReference type="Proteomes" id="UP000012159"/>
    </source>
</evidence>
<dbReference type="AlphaFoldDB" id="M6W2J5"/>